<dbReference type="AlphaFoldDB" id="A0AAD7Z5B2"/>
<comment type="caution">
    <text evidence="1">The sequence shown here is derived from an EMBL/GenBank/DDBJ whole genome shotgun (WGS) entry which is preliminary data.</text>
</comment>
<reference evidence="1" key="1">
    <citation type="journal article" date="2023" name="IScience">
        <title>Live-bearing cockroach genome reveals convergent evolutionary mechanisms linked to viviparity in insects and beyond.</title>
        <authorList>
            <person name="Fouks B."/>
            <person name="Harrison M.C."/>
            <person name="Mikhailova A.A."/>
            <person name="Marchal E."/>
            <person name="English S."/>
            <person name="Carruthers M."/>
            <person name="Jennings E.C."/>
            <person name="Chiamaka E.L."/>
            <person name="Frigard R.A."/>
            <person name="Pippel M."/>
            <person name="Attardo G.M."/>
            <person name="Benoit J.B."/>
            <person name="Bornberg-Bauer E."/>
            <person name="Tobe S.S."/>
        </authorList>
    </citation>
    <scope>NUCLEOTIDE SEQUENCE</scope>
    <source>
        <strain evidence="1">Stay&amp;Tobe</strain>
    </source>
</reference>
<name>A0AAD7Z5B2_DIPPU</name>
<dbReference type="Proteomes" id="UP001233999">
    <property type="component" value="Unassembled WGS sequence"/>
</dbReference>
<feature type="non-terminal residue" evidence="1">
    <location>
        <position position="1"/>
    </location>
</feature>
<accession>A0AAD7Z5B2</accession>
<proteinExistence type="predicted"/>
<dbReference type="EMBL" id="JASPKZ010010652">
    <property type="protein sequence ID" value="KAJ9574161.1"/>
    <property type="molecule type" value="Genomic_DNA"/>
</dbReference>
<reference evidence="1" key="2">
    <citation type="submission" date="2023-05" db="EMBL/GenBank/DDBJ databases">
        <authorList>
            <person name="Fouks B."/>
        </authorList>
    </citation>
    <scope>NUCLEOTIDE SEQUENCE</scope>
    <source>
        <strain evidence="1">Stay&amp;Tobe</strain>
        <tissue evidence="1">Testes</tissue>
    </source>
</reference>
<gene>
    <name evidence="1" type="ORF">L9F63_008417</name>
</gene>
<organism evidence="1 2">
    <name type="scientific">Diploptera punctata</name>
    <name type="common">Pacific beetle cockroach</name>
    <dbReference type="NCBI Taxonomy" id="6984"/>
    <lineage>
        <taxon>Eukaryota</taxon>
        <taxon>Metazoa</taxon>
        <taxon>Ecdysozoa</taxon>
        <taxon>Arthropoda</taxon>
        <taxon>Hexapoda</taxon>
        <taxon>Insecta</taxon>
        <taxon>Pterygota</taxon>
        <taxon>Neoptera</taxon>
        <taxon>Polyneoptera</taxon>
        <taxon>Dictyoptera</taxon>
        <taxon>Blattodea</taxon>
        <taxon>Blaberoidea</taxon>
        <taxon>Blaberidae</taxon>
        <taxon>Diplopterinae</taxon>
        <taxon>Diploptera</taxon>
    </lineage>
</organism>
<feature type="non-terminal residue" evidence="1">
    <location>
        <position position="182"/>
    </location>
</feature>
<evidence type="ECO:0000313" key="2">
    <source>
        <dbReference type="Proteomes" id="UP001233999"/>
    </source>
</evidence>
<keyword evidence="2" id="KW-1185">Reference proteome</keyword>
<evidence type="ECO:0000313" key="1">
    <source>
        <dbReference type="EMBL" id="KAJ9574161.1"/>
    </source>
</evidence>
<sequence length="182" mass="20918">GINAIYPPRAQPEAELHEIQQTRIPLQPSLKMLGVLFMILELIWWSSSFNTFFVEDCSVFWVEFLTKLSAVTGTVFPHLFIAEMLGVKYISVLPNKFIHWTRLARLRCLNLSEVLPIWIFSERGRFMYARCIAPSKAVIGCVADIYSHATISLLFRIGAFFSLYPPTEKFYAVLDSDPGFFR</sequence>
<protein>
    <submittedName>
        <fullName evidence="1">Uncharacterized protein</fullName>
    </submittedName>
</protein>